<sequence length="290" mass="31310">MAISTRTTYAVDIEDVEYLRHGNTPLLARLFKPRGSGPFPIMVELHGGAWVRGDRLNGNAANEALAQLGVIVAALDFRVPPVAPYPASLADIHYGIRWCKAQAAAWRGRADQIGAMGTSSGAHQAMLLGMRPNDPRYAALPSPAGATAVDGTLACVIMVSPVIDPLGRYLYAKGLRQDVTPPAGFADRVVPMHDQYWQTEAAMAEGAPARILASGERTALPPTLCLVRTYEAGHPRPDLEEFVRQYRKANGQIDMTVFPGEGEGLLRDLAAPVAQEALEQMVTFIYQHLG</sequence>
<dbReference type="InterPro" id="IPR029058">
    <property type="entry name" value="AB_hydrolase_fold"/>
</dbReference>
<feature type="domain" description="BD-FAE-like" evidence="2">
    <location>
        <begin position="34"/>
        <end position="134"/>
    </location>
</feature>
<dbReference type="AlphaFoldDB" id="A0A937W2D8"/>
<dbReference type="GO" id="GO:0016787">
    <property type="term" value="F:hydrolase activity"/>
    <property type="evidence" value="ECO:0007669"/>
    <property type="project" value="UniProtKB-KW"/>
</dbReference>
<organism evidence="3 4">
    <name type="scientific">Tectimicrobiota bacterium</name>
    <dbReference type="NCBI Taxonomy" id="2528274"/>
    <lineage>
        <taxon>Bacteria</taxon>
        <taxon>Pseudomonadati</taxon>
        <taxon>Nitrospinota/Tectimicrobiota group</taxon>
        <taxon>Candidatus Tectimicrobiota</taxon>
    </lineage>
</organism>
<accession>A0A937W2D8</accession>
<comment type="caution">
    <text evidence="3">The sequence shown here is derived from an EMBL/GenBank/DDBJ whole genome shotgun (WGS) entry which is preliminary data.</text>
</comment>
<evidence type="ECO:0000313" key="3">
    <source>
        <dbReference type="EMBL" id="MBM3224032.1"/>
    </source>
</evidence>
<dbReference type="PANTHER" id="PTHR48081">
    <property type="entry name" value="AB HYDROLASE SUPERFAMILY PROTEIN C4A8.06C"/>
    <property type="match status" value="1"/>
</dbReference>
<dbReference type="InterPro" id="IPR049492">
    <property type="entry name" value="BD-FAE-like_dom"/>
</dbReference>
<dbReference type="Gene3D" id="3.40.50.1820">
    <property type="entry name" value="alpha/beta hydrolase"/>
    <property type="match status" value="1"/>
</dbReference>
<protein>
    <submittedName>
        <fullName evidence="3">Alpha/beta hydrolase</fullName>
    </submittedName>
</protein>
<evidence type="ECO:0000259" key="2">
    <source>
        <dbReference type="Pfam" id="PF20434"/>
    </source>
</evidence>
<dbReference type="EMBL" id="VGLS01000246">
    <property type="protein sequence ID" value="MBM3224032.1"/>
    <property type="molecule type" value="Genomic_DNA"/>
</dbReference>
<evidence type="ECO:0000313" key="4">
    <source>
        <dbReference type="Proteomes" id="UP000712673"/>
    </source>
</evidence>
<dbReference type="Pfam" id="PF20434">
    <property type="entry name" value="BD-FAE"/>
    <property type="match status" value="1"/>
</dbReference>
<proteinExistence type="predicted"/>
<dbReference type="Proteomes" id="UP000712673">
    <property type="component" value="Unassembled WGS sequence"/>
</dbReference>
<gene>
    <name evidence="3" type="ORF">FJZ47_09550</name>
</gene>
<dbReference type="InterPro" id="IPR050300">
    <property type="entry name" value="GDXG_lipolytic_enzyme"/>
</dbReference>
<dbReference type="SUPFAM" id="SSF53474">
    <property type="entry name" value="alpha/beta-Hydrolases"/>
    <property type="match status" value="1"/>
</dbReference>
<name>A0A937W2D8_UNCTE</name>
<reference evidence="3" key="1">
    <citation type="submission" date="2019-03" db="EMBL/GenBank/DDBJ databases">
        <title>Lake Tanganyika Metagenome-Assembled Genomes (MAGs).</title>
        <authorList>
            <person name="Tran P."/>
        </authorList>
    </citation>
    <scope>NUCLEOTIDE SEQUENCE</scope>
    <source>
        <strain evidence="3">K_DeepCast_65m_m2_066</strain>
    </source>
</reference>
<keyword evidence="1 3" id="KW-0378">Hydrolase</keyword>
<evidence type="ECO:0000256" key="1">
    <source>
        <dbReference type="ARBA" id="ARBA00022801"/>
    </source>
</evidence>